<dbReference type="AlphaFoldDB" id="A0A0F8WAW5"/>
<dbReference type="InterPro" id="IPR001940">
    <property type="entry name" value="Peptidase_S1C"/>
</dbReference>
<reference evidence="1" key="1">
    <citation type="journal article" date="2015" name="Nature">
        <title>Complex archaea that bridge the gap between prokaryotes and eukaryotes.</title>
        <authorList>
            <person name="Spang A."/>
            <person name="Saw J.H."/>
            <person name="Jorgensen S.L."/>
            <person name="Zaremba-Niedzwiedzka K."/>
            <person name="Martijn J."/>
            <person name="Lind A.E."/>
            <person name="van Eijk R."/>
            <person name="Schleper C."/>
            <person name="Guy L."/>
            <person name="Ettema T.J."/>
        </authorList>
    </citation>
    <scope>NUCLEOTIDE SEQUENCE</scope>
</reference>
<dbReference type="GO" id="GO:0006508">
    <property type="term" value="P:proteolysis"/>
    <property type="evidence" value="ECO:0007669"/>
    <property type="project" value="InterPro"/>
</dbReference>
<dbReference type="InterPro" id="IPR009003">
    <property type="entry name" value="Peptidase_S1_PA"/>
</dbReference>
<dbReference type="GO" id="GO:0004252">
    <property type="term" value="F:serine-type endopeptidase activity"/>
    <property type="evidence" value="ECO:0007669"/>
    <property type="project" value="InterPro"/>
</dbReference>
<protein>
    <recommendedName>
        <fullName evidence="2">Serine protease</fullName>
    </recommendedName>
</protein>
<comment type="caution">
    <text evidence="1">The sequence shown here is derived from an EMBL/GenBank/DDBJ whole genome shotgun (WGS) entry which is preliminary data.</text>
</comment>
<accession>A0A0F8WAW5</accession>
<proteinExistence type="predicted"/>
<dbReference type="SUPFAM" id="SSF50494">
    <property type="entry name" value="Trypsin-like serine proteases"/>
    <property type="match status" value="1"/>
</dbReference>
<evidence type="ECO:0008006" key="2">
    <source>
        <dbReference type="Google" id="ProtNLM"/>
    </source>
</evidence>
<dbReference type="InterPro" id="IPR043504">
    <property type="entry name" value="Peptidase_S1_PA_chymotrypsin"/>
</dbReference>
<dbReference type="PANTHER" id="PTHR43019">
    <property type="entry name" value="SERINE ENDOPROTEASE DEGS"/>
    <property type="match status" value="1"/>
</dbReference>
<dbReference type="PRINTS" id="PR00834">
    <property type="entry name" value="PROTEASES2C"/>
</dbReference>
<name>A0A0F8WAW5_9ZZZZ</name>
<organism evidence="1">
    <name type="scientific">marine sediment metagenome</name>
    <dbReference type="NCBI Taxonomy" id="412755"/>
    <lineage>
        <taxon>unclassified sequences</taxon>
        <taxon>metagenomes</taxon>
        <taxon>ecological metagenomes</taxon>
    </lineage>
</organism>
<dbReference type="Gene3D" id="2.40.10.10">
    <property type="entry name" value="Trypsin-like serine proteases"/>
    <property type="match status" value="2"/>
</dbReference>
<sequence length="221" mass="24368">MRKRDRRAIKALLVIVLLFSMFWYSIPMTASRARDSVVTVHVWQNGRRAKMGSGVIVAEGIVLTARHIVDGADKIRITTDEGVEIFSTDFVEADDTDLGLIIFDSNDILSQSGISVFRPFVGQSVFGIGSRYGLNNSFFQGFVGTILREVPFFGSKLMTQLDIAGNPGDSGCPIYNRWGNVVGILVGGKSYADGVTFIVPAKICRLFVNQYKADRAFREAK</sequence>
<evidence type="ECO:0000313" key="1">
    <source>
        <dbReference type="EMBL" id="KKK53932.1"/>
    </source>
</evidence>
<gene>
    <name evidence="1" type="ORF">LCGC14_3089810</name>
</gene>
<dbReference type="Pfam" id="PF13365">
    <property type="entry name" value="Trypsin_2"/>
    <property type="match status" value="1"/>
</dbReference>
<dbReference type="PANTHER" id="PTHR43019:SF23">
    <property type="entry name" value="PROTEASE DO-LIKE 5, CHLOROPLASTIC"/>
    <property type="match status" value="1"/>
</dbReference>
<dbReference type="EMBL" id="LAZR01066259">
    <property type="protein sequence ID" value="KKK53932.1"/>
    <property type="molecule type" value="Genomic_DNA"/>
</dbReference>